<reference evidence="1" key="1">
    <citation type="submission" date="2022-10" db="EMBL/GenBank/DDBJ databases">
        <title>Culturing micro-colonial fungi from biological soil crusts in the Mojave desert and describing Neophaeococcomyces mojavensis, and introducing the new genera and species Taxawa tesnikishii.</title>
        <authorList>
            <person name="Kurbessoian T."/>
            <person name="Stajich J.E."/>
        </authorList>
    </citation>
    <scope>NUCLEOTIDE SEQUENCE</scope>
    <source>
        <strain evidence="1">JES_112</strain>
    </source>
</reference>
<evidence type="ECO:0000313" key="1">
    <source>
        <dbReference type="EMBL" id="KAJ9660548.1"/>
    </source>
</evidence>
<organism evidence="1 2">
    <name type="scientific">Neophaeococcomyces mojaviensis</name>
    <dbReference type="NCBI Taxonomy" id="3383035"/>
    <lineage>
        <taxon>Eukaryota</taxon>
        <taxon>Fungi</taxon>
        <taxon>Dikarya</taxon>
        <taxon>Ascomycota</taxon>
        <taxon>Pezizomycotina</taxon>
        <taxon>Eurotiomycetes</taxon>
        <taxon>Chaetothyriomycetidae</taxon>
        <taxon>Chaetothyriales</taxon>
        <taxon>Chaetothyriales incertae sedis</taxon>
        <taxon>Neophaeococcomyces</taxon>
    </lineage>
</organism>
<keyword evidence="2" id="KW-1185">Reference proteome</keyword>
<gene>
    <name evidence="1" type="ORF">H2198_002485</name>
</gene>
<proteinExistence type="predicted"/>
<comment type="caution">
    <text evidence="1">The sequence shown here is derived from an EMBL/GenBank/DDBJ whole genome shotgun (WGS) entry which is preliminary data.</text>
</comment>
<sequence>MQSESLQQQMNITFPQTTQTIVPLDTSCNDLHDGDSPRPRPRDRAESVNTLVDEEKGTIAQPIERIKTIGWDGPDDPENPKNWSNRKKWIATTVVAMFTFISPVSSSMIAPALEQVGNDLHVAPGFGQSMLLSIFVLAYAIGPLFLGPLSEVFGRTKVLYLAYLFFLVFCLACGFAQTQGQLLAFRFIAGLGGSAPLAIGPGVLADLWPAEKRGKAFGLYTAGPLLGPAIGPILGGFIAEYSTWRWVFWSIAIYTALMQIAGVFALQETYAPILLARKAARLAKEARESGNADNLSLQPTQTTPPLPQLIQRALKRPFYLLLTQPIIQALALYQLYLYGTIYLVLTTFPIVWTTVYSESPGVGGLNYLSLGLGFLLASVFASRLNDKIYIHLKSTRGFGQGRPEFRVPMMFPSSLLVVIGLFIYGWSVQFRTHWIVPNIGSFLFATGTIVSYQCSQTYCVDAYTAVAASAMSAVVTLRSLAGFGFPLFAPAMYDALGFGWGNSLLGFIALGVGVPAPLAFWFFGEKMRMRSSEARSE</sequence>
<dbReference type="Proteomes" id="UP001172386">
    <property type="component" value="Unassembled WGS sequence"/>
</dbReference>
<accession>A0ACC3AEH9</accession>
<evidence type="ECO:0000313" key="2">
    <source>
        <dbReference type="Proteomes" id="UP001172386"/>
    </source>
</evidence>
<dbReference type="EMBL" id="JAPDRQ010000030">
    <property type="protein sequence ID" value="KAJ9660548.1"/>
    <property type="molecule type" value="Genomic_DNA"/>
</dbReference>
<protein>
    <submittedName>
        <fullName evidence="1">Uncharacterized protein</fullName>
    </submittedName>
</protein>
<name>A0ACC3AEH9_9EURO</name>